<dbReference type="EMBL" id="JAMWBK010000011">
    <property type="protein sequence ID" value="KAJ8901446.1"/>
    <property type="molecule type" value="Genomic_DNA"/>
</dbReference>
<protein>
    <submittedName>
        <fullName evidence="1">Uncharacterized protein</fullName>
    </submittedName>
</protein>
<gene>
    <name evidence="1" type="ORF">NDN08_007292</name>
</gene>
<evidence type="ECO:0000313" key="1">
    <source>
        <dbReference type="EMBL" id="KAJ8901446.1"/>
    </source>
</evidence>
<dbReference type="Proteomes" id="UP001157974">
    <property type="component" value="Unassembled WGS sequence"/>
</dbReference>
<sequence length="336" mass="37695">MVSTPVRCSNRTPALTRWERPIPLTQQVIKDPSFEENTKQLWELSAGCYLLPAAAHRGYRGLQLGIRTAAARQRVYLKAGVLYRFHCAVTGPVHLAIESESVVFAHNEAKLLPIPSPNWESLELDYRVRETGFYTAAVYRDDLGGLTGPTYVDTCTLYPSGSLPRYVGSSILTQPPAQEVWNPSPYLSQGGPQLIINPGFEDISPFRWKISGSYKYREDIFLEGRRGLELRGGAEATQRIYLQGRTMYRFRCYATKAFPFVMKVSHADVLVSKNEFGPVKLAAVRGGRQWVFKDIIFETRRNSFSLTVSPSGKGSCYLDFCSLHLVAGIRATDPEL</sequence>
<keyword evidence="2" id="KW-1185">Reference proteome</keyword>
<accession>A0AAV8UG49</accession>
<name>A0AAV8UG49_9RHOD</name>
<organism evidence="1 2">
    <name type="scientific">Rhodosorus marinus</name>
    <dbReference type="NCBI Taxonomy" id="101924"/>
    <lineage>
        <taxon>Eukaryota</taxon>
        <taxon>Rhodophyta</taxon>
        <taxon>Stylonematophyceae</taxon>
        <taxon>Stylonematales</taxon>
        <taxon>Stylonemataceae</taxon>
        <taxon>Rhodosorus</taxon>
    </lineage>
</organism>
<reference evidence="1 2" key="1">
    <citation type="journal article" date="2023" name="Nat. Commun.">
        <title>Origin of minicircular mitochondrial genomes in red algae.</title>
        <authorList>
            <person name="Lee Y."/>
            <person name="Cho C.H."/>
            <person name="Lee Y.M."/>
            <person name="Park S.I."/>
            <person name="Yang J.H."/>
            <person name="West J.A."/>
            <person name="Bhattacharya D."/>
            <person name="Yoon H.S."/>
        </authorList>
    </citation>
    <scope>NUCLEOTIDE SEQUENCE [LARGE SCALE GENOMIC DNA]</scope>
    <source>
        <strain evidence="1 2">CCMP1338</strain>
        <tissue evidence="1">Whole cell</tissue>
    </source>
</reference>
<evidence type="ECO:0000313" key="2">
    <source>
        <dbReference type="Proteomes" id="UP001157974"/>
    </source>
</evidence>
<dbReference type="AlphaFoldDB" id="A0AAV8UG49"/>
<comment type="caution">
    <text evidence="1">The sequence shown here is derived from an EMBL/GenBank/DDBJ whole genome shotgun (WGS) entry which is preliminary data.</text>
</comment>
<proteinExistence type="predicted"/>